<dbReference type="Gene3D" id="3.80.10.10">
    <property type="entry name" value="Ribonuclease Inhibitor"/>
    <property type="match status" value="1"/>
</dbReference>
<organism evidence="1 2">
    <name type="scientific">Helianthus annuus</name>
    <name type="common">Common sunflower</name>
    <dbReference type="NCBI Taxonomy" id="4232"/>
    <lineage>
        <taxon>Eukaryota</taxon>
        <taxon>Viridiplantae</taxon>
        <taxon>Streptophyta</taxon>
        <taxon>Embryophyta</taxon>
        <taxon>Tracheophyta</taxon>
        <taxon>Spermatophyta</taxon>
        <taxon>Magnoliopsida</taxon>
        <taxon>eudicotyledons</taxon>
        <taxon>Gunneridae</taxon>
        <taxon>Pentapetalae</taxon>
        <taxon>asterids</taxon>
        <taxon>campanulids</taxon>
        <taxon>Asterales</taxon>
        <taxon>Asteraceae</taxon>
        <taxon>Asteroideae</taxon>
        <taxon>Heliantheae alliance</taxon>
        <taxon>Heliantheae</taxon>
        <taxon>Helianthus</taxon>
    </lineage>
</organism>
<dbReference type="AlphaFoldDB" id="A0A9K3HN49"/>
<evidence type="ECO:0000313" key="2">
    <source>
        <dbReference type="Proteomes" id="UP000215914"/>
    </source>
</evidence>
<proteinExistence type="predicted"/>
<name>A0A9K3HN49_HELAN</name>
<dbReference type="EMBL" id="MNCJ02000326">
    <property type="protein sequence ID" value="KAF5781542.1"/>
    <property type="molecule type" value="Genomic_DNA"/>
</dbReference>
<dbReference type="Proteomes" id="UP000215914">
    <property type="component" value="Unassembled WGS sequence"/>
</dbReference>
<reference evidence="1" key="2">
    <citation type="submission" date="2020-06" db="EMBL/GenBank/DDBJ databases">
        <title>Helianthus annuus Genome sequencing and assembly Release 2.</title>
        <authorList>
            <person name="Gouzy J."/>
            <person name="Langlade N."/>
            <person name="Munos S."/>
        </authorList>
    </citation>
    <scope>NUCLEOTIDE SEQUENCE</scope>
    <source>
        <tissue evidence="1">Leaves</tissue>
    </source>
</reference>
<accession>A0A9K3HN49</accession>
<dbReference type="InterPro" id="IPR032675">
    <property type="entry name" value="LRR_dom_sf"/>
</dbReference>
<protein>
    <submittedName>
        <fullName evidence="1">Leucine-rich repeat domain superfamily</fullName>
    </submittedName>
</protein>
<dbReference type="Gramene" id="mRNA:HanXRQr2_Chr11g0484891">
    <property type="protein sequence ID" value="mRNA:HanXRQr2_Chr11g0484891"/>
    <property type="gene ID" value="HanXRQr2_Chr11g0484891"/>
</dbReference>
<sequence>MAVSDESLEFLALNFDDFKAFSMLSCEGFSTLGLEAIATHCKNLKELDIQKNGIDDLGGDWLSYFPENLTSLKVLSFLTLTSEVSFDALESLVSRCKSLRV</sequence>
<evidence type="ECO:0000313" key="1">
    <source>
        <dbReference type="EMBL" id="KAF5781542.1"/>
    </source>
</evidence>
<dbReference type="SUPFAM" id="SSF52047">
    <property type="entry name" value="RNI-like"/>
    <property type="match status" value="1"/>
</dbReference>
<keyword evidence="2" id="KW-1185">Reference proteome</keyword>
<comment type="caution">
    <text evidence="1">The sequence shown here is derived from an EMBL/GenBank/DDBJ whole genome shotgun (WGS) entry which is preliminary data.</text>
</comment>
<gene>
    <name evidence="1" type="ORF">HanXRQr2_Chr11g0484891</name>
</gene>
<reference evidence="1" key="1">
    <citation type="journal article" date="2017" name="Nature">
        <title>The sunflower genome provides insights into oil metabolism, flowering and Asterid evolution.</title>
        <authorList>
            <person name="Badouin H."/>
            <person name="Gouzy J."/>
            <person name="Grassa C.J."/>
            <person name="Murat F."/>
            <person name="Staton S.E."/>
            <person name="Cottret L."/>
            <person name="Lelandais-Briere C."/>
            <person name="Owens G.L."/>
            <person name="Carrere S."/>
            <person name="Mayjonade B."/>
            <person name="Legrand L."/>
            <person name="Gill N."/>
            <person name="Kane N.C."/>
            <person name="Bowers J.E."/>
            <person name="Hubner S."/>
            <person name="Bellec A."/>
            <person name="Berard A."/>
            <person name="Berges H."/>
            <person name="Blanchet N."/>
            <person name="Boniface M.C."/>
            <person name="Brunel D."/>
            <person name="Catrice O."/>
            <person name="Chaidir N."/>
            <person name="Claudel C."/>
            <person name="Donnadieu C."/>
            <person name="Faraut T."/>
            <person name="Fievet G."/>
            <person name="Helmstetter N."/>
            <person name="King M."/>
            <person name="Knapp S.J."/>
            <person name="Lai Z."/>
            <person name="Le Paslier M.C."/>
            <person name="Lippi Y."/>
            <person name="Lorenzon L."/>
            <person name="Mandel J.R."/>
            <person name="Marage G."/>
            <person name="Marchand G."/>
            <person name="Marquand E."/>
            <person name="Bret-Mestries E."/>
            <person name="Morien E."/>
            <person name="Nambeesan S."/>
            <person name="Nguyen T."/>
            <person name="Pegot-Espagnet P."/>
            <person name="Pouilly N."/>
            <person name="Raftis F."/>
            <person name="Sallet E."/>
            <person name="Schiex T."/>
            <person name="Thomas J."/>
            <person name="Vandecasteele C."/>
            <person name="Vares D."/>
            <person name="Vear F."/>
            <person name="Vautrin S."/>
            <person name="Crespi M."/>
            <person name="Mangin B."/>
            <person name="Burke J.M."/>
            <person name="Salse J."/>
            <person name="Munos S."/>
            <person name="Vincourt P."/>
            <person name="Rieseberg L.H."/>
            <person name="Langlade N.B."/>
        </authorList>
    </citation>
    <scope>NUCLEOTIDE SEQUENCE</scope>
    <source>
        <tissue evidence="1">Leaves</tissue>
    </source>
</reference>